<proteinExistence type="predicted"/>
<comment type="caution">
    <text evidence="1">The sequence shown here is derived from an EMBL/GenBank/DDBJ whole genome shotgun (WGS) entry which is preliminary data.</text>
</comment>
<organism evidence="1 2">
    <name type="scientific">Carpinus fangiana</name>
    <dbReference type="NCBI Taxonomy" id="176857"/>
    <lineage>
        <taxon>Eukaryota</taxon>
        <taxon>Viridiplantae</taxon>
        <taxon>Streptophyta</taxon>
        <taxon>Embryophyta</taxon>
        <taxon>Tracheophyta</taxon>
        <taxon>Spermatophyta</taxon>
        <taxon>Magnoliopsida</taxon>
        <taxon>eudicotyledons</taxon>
        <taxon>Gunneridae</taxon>
        <taxon>Pentapetalae</taxon>
        <taxon>rosids</taxon>
        <taxon>fabids</taxon>
        <taxon>Fagales</taxon>
        <taxon>Betulaceae</taxon>
        <taxon>Carpinus</taxon>
    </lineage>
</organism>
<reference evidence="1 2" key="1">
    <citation type="submission" date="2019-06" db="EMBL/GenBank/DDBJ databases">
        <title>A chromosomal-level reference genome of Carpinus fangiana (Coryloideae, Betulaceae).</title>
        <authorList>
            <person name="Yang X."/>
            <person name="Wang Z."/>
            <person name="Zhang L."/>
            <person name="Hao G."/>
            <person name="Liu J."/>
            <person name="Yang Y."/>
        </authorList>
    </citation>
    <scope>NUCLEOTIDE SEQUENCE [LARGE SCALE GENOMIC DNA]</scope>
    <source>
        <strain evidence="1">Cfa_2016G</strain>
        <tissue evidence="1">Leaf</tissue>
    </source>
</reference>
<gene>
    <name evidence="1" type="ORF">FH972_024179</name>
</gene>
<name>A0A5N6KXS3_9ROSI</name>
<dbReference type="EMBL" id="VIBQ01000016">
    <property type="protein sequence ID" value="KAB8356597.1"/>
    <property type="molecule type" value="Genomic_DNA"/>
</dbReference>
<dbReference type="Proteomes" id="UP000327013">
    <property type="component" value="Unassembled WGS sequence"/>
</dbReference>
<dbReference type="AlphaFoldDB" id="A0A5N6KXS3"/>
<evidence type="ECO:0000313" key="1">
    <source>
        <dbReference type="EMBL" id="KAB8356597.1"/>
    </source>
</evidence>
<keyword evidence="2" id="KW-1185">Reference proteome</keyword>
<evidence type="ECO:0000313" key="2">
    <source>
        <dbReference type="Proteomes" id="UP000327013"/>
    </source>
</evidence>
<accession>A0A5N6KXS3</accession>
<sequence length="64" mass="6985">MTTSLEAWLNQFEAMAFRDIIWTALSPSQLVGCDGSCQSSQAFVFSEHHPNTVQPPAPVGRCTS</sequence>
<protein>
    <submittedName>
        <fullName evidence="1">Uncharacterized protein</fullName>
    </submittedName>
</protein>